<dbReference type="Proteomes" id="UP001500192">
    <property type="component" value="Unassembled WGS sequence"/>
</dbReference>
<accession>A0ABP8VHV1</accession>
<gene>
    <name evidence="1" type="ORF">GCM10023214_62520</name>
</gene>
<evidence type="ECO:0000313" key="2">
    <source>
        <dbReference type="Proteomes" id="UP001500192"/>
    </source>
</evidence>
<protein>
    <submittedName>
        <fullName evidence="1">Uncharacterized protein</fullName>
    </submittedName>
</protein>
<reference evidence="2" key="1">
    <citation type="journal article" date="2019" name="Int. J. Syst. Evol. Microbiol.">
        <title>The Global Catalogue of Microorganisms (GCM) 10K type strain sequencing project: providing services to taxonomists for standard genome sequencing and annotation.</title>
        <authorList>
            <consortium name="The Broad Institute Genomics Platform"/>
            <consortium name="The Broad Institute Genome Sequencing Center for Infectious Disease"/>
            <person name="Wu L."/>
            <person name="Ma J."/>
        </authorList>
    </citation>
    <scope>NUCLEOTIDE SEQUENCE [LARGE SCALE GENOMIC DNA]</scope>
    <source>
        <strain evidence="2">JCM 18054</strain>
    </source>
</reference>
<name>A0ABP8VHV1_9PSEU</name>
<proteinExistence type="predicted"/>
<dbReference type="Pfam" id="PF13242">
    <property type="entry name" value="Hydrolase_like"/>
    <property type="match status" value="1"/>
</dbReference>
<dbReference type="InterPro" id="IPR036412">
    <property type="entry name" value="HAD-like_sf"/>
</dbReference>
<sequence>MERSPNRGCGIAARHGADIEHVVHIGDRLDADVYGALVAGARVVHLTQGNGPAVYPKNTEGRMFAARDLLAAVPVVRAWAK</sequence>
<dbReference type="Gene3D" id="3.40.50.1000">
    <property type="entry name" value="HAD superfamily/HAD-like"/>
    <property type="match status" value="1"/>
</dbReference>
<keyword evidence="2" id="KW-1185">Reference proteome</keyword>
<dbReference type="RefSeq" id="WP_346055843.1">
    <property type="nucleotide sequence ID" value="NZ_BAABIB010000123.1"/>
</dbReference>
<dbReference type="InterPro" id="IPR023214">
    <property type="entry name" value="HAD_sf"/>
</dbReference>
<organism evidence="1 2">
    <name type="scientific">Amycolatopsis dongchuanensis</name>
    <dbReference type="NCBI Taxonomy" id="1070866"/>
    <lineage>
        <taxon>Bacteria</taxon>
        <taxon>Bacillati</taxon>
        <taxon>Actinomycetota</taxon>
        <taxon>Actinomycetes</taxon>
        <taxon>Pseudonocardiales</taxon>
        <taxon>Pseudonocardiaceae</taxon>
        <taxon>Amycolatopsis</taxon>
    </lineage>
</organism>
<dbReference type="EMBL" id="BAABIB010000123">
    <property type="protein sequence ID" value="GAA4661742.1"/>
    <property type="molecule type" value="Genomic_DNA"/>
</dbReference>
<dbReference type="SUPFAM" id="SSF56784">
    <property type="entry name" value="HAD-like"/>
    <property type="match status" value="1"/>
</dbReference>
<comment type="caution">
    <text evidence="1">The sequence shown here is derived from an EMBL/GenBank/DDBJ whole genome shotgun (WGS) entry which is preliminary data.</text>
</comment>
<evidence type="ECO:0000313" key="1">
    <source>
        <dbReference type="EMBL" id="GAA4661742.1"/>
    </source>
</evidence>